<dbReference type="EMBL" id="UOFE01000036">
    <property type="protein sequence ID" value="VAW53989.1"/>
    <property type="molecule type" value="Genomic_DNA"/>
</dbReference>
<feature type="transmembrane region" description="Helical" evidence="1">
    <location>
        <begin position="225"/>
        <end position="248"/>
    </location>
</feature>
<dbReference type="InterPro" id="IPR032307">
    <property type="entry name" value="PepSY_TM-like_2"/>
</dbReference>
<evidence type="ECO:0000256" key="1">
    <source>
        <dbReference type="SAM" id="Phobius"/>
    </source>
</evidence>
<gene>
    <name evidence="2" type="ORF">MNBD_GAMMA05-1627</name>
</gene>
<accession>A0A3B0WXR3</accession>
<dbReference type="InterPro" id="IPR005625">
    <property type="entry name" value="PepSY-ass_TM"/>
</dbReference>
<dbReference type="Pfam" id="PF03929">
    <property type="entry name" value="PepSY_TM"/>
    <property type="match status" value="1"/>
</dbReference>
<organism evidence="2">
    <name type="scientific">hydrothermal vent metagenome</name>
    <dbReference type="NCBI Taxonomy" id="652676"/>
    <lineage>
        <taxon>unclassified sequences</taxon>
        <taxon>metagenomes</taxon>
        <taxon>ecological metagenomes</taxon>
    </lineage>
</organism>
<dbReference type="AlphaFoldDB" id="A0A3B0WXR3"/>
<evidence type="ECO:0008006" key="3">
    <source>
        <dbReference type="Google" id="ProtNLM"/>
    </source>
</evidence>
<sequence length="268" mass="31725">MTNRKPKRFTVFLWHRRVGLFALMLVIILSITGIMLNHTEEFNLDGTFVDNSWLLKWYGIEPEDEPISYRVRNKLDEKQSSHIISSWQHQLFFDNTAITKLEQDIHGAIGAEQFIVIALDDEIILLSYEGEFIERISTSISFSNIQRLGMKYKRPVIKTSEPLYYMADEHILDWDVIINKDIEWTKPYALNDKEYQQLLIAYRGNGLKLERVILDLHSGRIFGQWGIYLMDAAAIALLWLSLSGLWVWSSRRRKMRKKKHYRKHHRNV</sequence>
<dbReference type="PANTHER" id="PTHR40115">
    <property type="entry name" value="INNER MEMBRANE PROTEIN WITH PEPSY TM HELIX"/>
    <property type="match status" value="1"/>
</dbReference>
<feature type="transmembrane region" description="Helical" evidence="1">
    <location>
        <begin position="20"/>
        <end position="38"/>
    </location>
</feature>
<dbReference type="PANTHER" id="PTHR40115:SF1">
    <property type="entry name" value="INNER MEMBRANE PROTEIN WITH PEPSY TM HELIX"/>
    <property type="match status" value="1"/>
</dbReference>
<reference evidence="2" key="1">
    <citation type="submission" date="2018-06" db="EMBL/GenBank/DDBJ databases">
        <authorList>
            <person name="Zhirakovskaya E."/>
        </authorList>
    </citation>
    <scope>NUCLEOTIDE SEQUENCE</scope>
</reference>
<proteinExistence type="predicted"/>
<keyword evidence="1" id="KW-0812">Transmembrane</keyword>
<keyword evidence="1" id="KW-1133">Transmembrane helix</keyword>
<evidence type="ECO:0000313" key="2">
    <source>
        <dbReference type="EMBL" id="VAW53989.1"/>
    </source>
</evidence>
<keyword evidence="1" id="KW-0472">Membrane</keyword>
<protein>
    <recommendedName>
        <fullName evidence="3">PepSY domain-containing protein</fullName>
    </recommendedName>
</protein>
<name>A0A3B0WXR3_9ZZZZ</name>